<comment type="caution">
    <text evidence="2">The sequence shown here is derived from an EMBL/GenBank/DDBJ whole genome shotgun (WGS) entry which is preliminary data.</text>
</comment>
<protein>
    <submittedName>
        <fullName evidence="2">Uncharacterized protein</fullName>
    </submittedName>
</protein>
<organism evidence="2 3">
    <name type="scientific">Phyllobacterium sophorae</name>
    <dbReference type="NCBI Taxonomy" id="1520277"/>
    <lineage>
        <taxon>Bacteria</taxon>
        <taxon>Pseudomonadati</taxon>
        <taxon>Pseudomonadota</taxon>
        <taxon>Alphaproteobacteria</taxon>
        <taxon>Hyphomicrobiales</taxon>
        <taxon>Phyllobacteriaceae</taxon>
        <taxon>Phyllobacterium</taxon>
    </lineage>
</organism>
<name>A0A2P7BDW8_9HYPH</name>
<proteinExistence type="predicted"/>
<keyword evidence="1" id="KW-0812">Transmembrane</keyword>
<dbReference type="EMBL" id="PGGM01000004">
    <property type="protein sequence ID" value="PSH64648.1"/>
    <property type="molecule type" value="Genomic_DNA"/>
</dbReference>
<feature type="transmembrane region" description="Helical" evidence="1">
    <location>
        <begin position="7"/>
        <end position="26"/>
    </location>
</feature>
<keyword evidence="3" id="KW-1185">Reference proteome</keyword>
<reference evidence="3" key="1">
    <citation type="submission" date="2017-11" db="EMBL/GenBank/DDBJ databases">
        <authorList>
            <person name="Kuznetsova I."/>
            <person name="Sazanova A."/>
            <person name="Chirak E."/>
            <person name="Safronova V."/>
            <person name="Willems A."/>
        </authorList>
    </citation>
    <scope>NUCLEOTIDE SEQUENCE [LARGE SCALE GENOMIC DNA]</scope>
    <source>
        <strain evidence="3">CCBAU 03422</strain>
    </source>
</reference>
<sequence>MTKYNKAFVPLVMGVIYLINAKYGVQLPIGETEAAVVVTLVTSFLTWLIPNKKVPVDVDGNK</sequence>
<accession>A0A2P7BDW8</accession>
<evidence type="ECO:0000313" key="2">
    <source>
        <dbReference type="EMBL" id="PSH64648.1"/>
    </source>
</evidence>
<dbReference type="Proteomes" id="UP000241764">
    <property type="component" value="Unassembled WGS sequence"/>
</dbReference>
<keyword evidence="1" id="KW-0472">Membrane</keyword>
<evidence type="ECO:0000313" key="3">
    <source>
        <dbReference type="Proteomes" id="UP000241764"/>
    </source>
</evidence>
<feature type="transmembrane region" description="Helical" evidence="1">
    <location>
        <begin position="32"/>
        <end position="49"/>
    </location>
</feature>
<evidence type="ECO:0000256" key="1">
    <source>
        <dbReference type="SAM" id="Phobius"/>
    </source>
</evidence>
<dbReference type="AlphaFoldDB" id="A0A2P7BDW8"/>
<gene>
    <name evidence="2" type="ORF">CU103_12245</name>
</gene>
<keyword evidence="1" id="KW-1133">Transmembrane helix</keyword>